<keyword evidence="1" id="KW-1133">Transmembrane helix</keyword>
<reference evidence="2" key="1">
    <citation type="submission" date="2021-01" db="EMBL/GenBank/DDBJ databases">
        <authorList>
            <person name="Corre E."/>
            <person name="Pelletier E."/>
            <person name="Niang G."/>
            <person name="Scheremetjew M."/>
            <person name="Finn R."/>
            <person name="Kale V."/>
            <person name="Holt S."/>
            <person name="Cochrane G."/>
            <person name="Meng A."/>
            <person name="Brown T."/>
            <person name="Cohen L."/>
        </authorList>
    </citation>
    <scope>NUCLEOTIDE SEQUENCE</scope>
    <source>
        <strain evidence="2">GSO104</strain>
    </source>
</reference>
<organism evidence="2">
    <name type="scientific">Ditylum brightwellii</name>
    <dbReference type="NCBI Taxonomy" id="49249"/>
    <lineage>
        <taxon>Eukaryota</taxon>
        <taxon>Sar</taxon>
        <taxon>Stramenopiles</taxon>
        <taxon>Ochrophyta</taxon>
        <taxon>Bacillariophyta</taxon>
        <taxon>Mediophyceae</taxon>
        <taxon>Lithodesmiophycidae</taxon>
        <taxon>Lithodesmiales</taxon>
        <taxon>Lithodesmiaceae</taxon>
        <taxon>Ditylum</taxon>
    </lineage>
</organism>
<gene>
    <name evidence="2" type="ORF">DBRI00130_LOCUS21787</name>
</gene>
<dbReference type="Gene3D" id="3.40.50.150">
    <property type="entry name" value="Vaccinia Virus protein VP39"/>
    <property type="match status" value="1"/>
</dbReference>
<evidence type="ECO:0000313" key="2">
    <source>
        <dbReference type="EMBL" id="CAE4620316.1"/>
    </source>
</evidence>
<dbReference type="AlphaFoldDB" id="A0A7S4RNZ5"/>
<accession>A0A7S4RNZ5</accession>
<sequence>MEKTVRDRSMTRLLYFISGLVLGCEIGRMAAISEHHKRKMLDPANVVTKDRRDKDFGTTTPVESTLFTRSKFPLPFERVAGGDNVEYMPGHKTDVYTPFHDYLHKNGIDTFPPTPTDLGVPLLHIWPAYFEGYHNHWHRYIGKKVVFMEIGVQSGGKIPLLRQYFGDGLTYIGVDINPSCKMFESADWIHIEIGDSGDPEYLRQLQEKYPHVDIFLDDGGHVMDQQRTALRYMLPHVQPDGVYMCEDLSTSWGKGFGGVPGADHRNRSFRQDTMVGLVHLTMDWLQYHWVKGGVMKPAKPDDLNELWVDQKDWWQSIALNIKHIHYYNQMIVYEKGQPEVPYNAMTVGPSIPIKDTGVHEPVQWMPVLNRLSQRLKWED</sequence>
<dbReference type="PROSITE" id="PS51257">
    <property type="entry name" value="PROKAR_LIPOPROTEIN"/>
    <property type="match status" value="1"/>
</dbReference>
<keyword evidence="1" id="KW-0472">Membrane</keyword>
<evidence type="ECO:0000256" key="1">
    <source>
        <dbReference type="SAM" id="Phobius"/>
    </source>
</evidence>
<evidence type="ECO:0008006" key="3">
    <source>
        <dbReference type="Google" id="ProtNLM"/>
    </source>
</evidence>
<dbReference type="InterPro" id="IPR029063">
    <property type="entry name" value="SAM-dependent_MTases_sf"/>
</dbReference>
<proteinExistence type="predicted"/>
<name>A0A7S4RNZ5_9STRA</name>
<keyword evidence="1" id="KW-0812">Transmembrane</keyword>
<dbReference type="SUPFAM" id="SSF53335">
    <property type="entry name" value="S-adenosyl-L-methionine-dependent methyltransferases"/>
    <property type="match status" value="1"/>
</dbReference>
<protein>
    <recommendedName>
        <fullName evidence="3">Rhamnosyl O-methyltransferase</fullName>
    </recommendedName>
</protein>
<feature type="transmembrane region" description="Helical" evidence="1">
    <location>
        <begin position="12"/>
        <end position="31"/>
    </location>
</feature>
<dbReference type="EMBL" id="HBNS01027703">
    <property type="protein sequence ID" value="CAE4620316.1"/>
    <property type="molecule type" value="Transcribed_RNA"/>
</dbReference>